<reference evidence="2 3" key="1">
    <citation type="journal article" date="2013" name="ISME J.">
        <title>By their genes ye shall know them: genomic signatures of predatory bacteria.</title>
        <authorList>
            <person name="Pasternak Z."/>
            <person name="Pietrokovski S."/>
            <person name="Rotem O."/>
            <person name="Gophna U."/>
            <person name="Lurie-Weinberger M.N."/>
            <person name="Jurkevitch E."/>
        </authorList>
    </citation>
    <scope>NUCLEOTIDE SEQUENCE [LARGE SCALE GENOMIC DNA]</scope>
    <source>
        <strain evidence="2">EPB</strain>
    </source>
</reference>
<protein>
    <submittedName>
        <fullName evidence="2">Uncharacterized protein</fullName>
    </submittedName>
</protein>
<gene>
    <name evidence="2" type="ORF">A11S_1433</name>
</gene>
<name>M4VFT7_9BACT</name>
<dbReference type="AlphaFoldDB" id="M4VFT7"/>
<proteinExistence type="predicted"/>
<dbReference type="STRING" id="349215.A11S_1433"/>
<feature type="compositionally biased region" description="Polar residues" evidence="1">
    <location>
        <begin position="50"/>
        <end position="65"/>
    </location>
</feature>
<evidence type="ECO:0000313" key="3">
    <source>
        <dbReference type="Proteomes" id="UP000011932"/>
    </source>
</evidence>
<dbReference type="EMBL" id="CP003538">
    <property type="protein sequence ID" value="AGH98242.1"/>
    <property type="molecule type" value="Genomic_DNA"/>
</dbReference>
<dbReference type="KEGG" id="man:A11S_1433"/>
<dbReference type="Proteomes" id="UP000011932">
    <property type="component" value="Chromosome"/>
</dbReference>
<evidence type="ECO:0000256" key="1">
    <source>
        <dbReference type="SAM" id="MobiDB-lite"/>
    </source>
</evidence>
<dbReference type="HOGENOM" id="CLU_2356555_0_0_5"/>
<organism evidence="2 3">
    <name type="scientific">Micavibrio aeruginosavorus EPB</name>
    <dbReference type="NCBI Taxonomy" id="349215"/>
    <lineage>
        <taxon>Bacteria</taxon>
        <taxon>Pseudomonadati</taxon>
        <taxon>Bdellovibrionota</taxon>
        <taxon>Bdellovibrionia</taxon>
        <taxon>Bdellovibrionales</taxon>
        <taxon>Pseudobdellovibrionaceae</taxon>
        <taxon>Micavibrio</taxon>
    </lineage>
</organism>
<evidence type="ECO:0000313" key="2">
    <source>
        <dbReference type="EMBL" id="AGH98242.1"/>
    </source>
</evidence>
<dbReference type="RefSeq" id="WP_015467776.1">
    <property type="nucleotide sequence ID" value="NC_020812.1"/>
</dbReference>
<feature type="compositionally biased region" description="Basic and acidic residues" evidence="1">
    <location>
        <begin position="21"/>
        <end position="46"/>
    </location>
</feature>
<feature type="region of interest" description="Disordered" evidence="1">
    <location>
        <begin position="1"/>
        <end position="96"/>
    </location>
</feature>
<sequence length="96" mass="10735">MAINPLGNYASQQINNPFTARSDEQARINDRDQDRQREATETRRSGTEAAETQQSEARNNGSSQNRDNEVRQAADTRSESTPPRSQERGSVLDISV</sequence>
<feature type="compositionally biased region" description="Basic and acidic residues" evidence="1">
    <location>
        <begin position="66"/>
        <end position="78"/>
    </location>
</feature>
<accession>M4VFT7</accession>
<feature type="compositionally biased region" description="Polar residues" evidence="1">
    <location>
        <begin position="9"/>
        <end position="19"/>
    </location>
</feature>
<dbReference type="OrthoDB" id="9839793at2"/>